<organism evidence="1 2">
    <name type="scientific">Calditerricola satsumensis</name>
    <dbReference type="NCBI Taxonomy" id="373054"/>
    <lineage>
        <taxon>Bacteria</taxon>
        <taxon>Bacillati</taxon>
        <taxon>Bacillota</taxon>
        <taxon>Bacilli</taxon>
        <taxon>Bacillales</taxon>
        <taxon>Bacillaceae</taxon>
        <taxon>Calditerricola</taxon>
    </lineage>
</organism>
<dbReference type="RefSeq" id="WP_054670805.1">
    <property type="nucleotide sequence ID" value="NZ_BMOF01000021.1"/>
</dbReference>
<proteinExistence type="predicted"/>
<reference evidence="1" key="2">
    <citation type="submission" date="2020-09" db="EMBL/GenBank/DDBJ databases">
        <authorList>
            <person name="Sun Q."/>
            <person name="Ohkuma M."/>
        </authorList>
    </citation>
    <scope>NUCLEOTIDE SEQUENCE</scope>
    <source>
        <strain evidence="1">JCM 14719</strain>
    </source>
</reference>
<reference evidence="1" key="1">
    <citation type="journal article" date="2014" name="Int. J. Syst. Evol. Microbiol.">
        <title>Complete genome sequence of Corynebacterium casei LMG S-19264T (=DSM 44701T), isolated from a smear-ripened cheese.</title>
        <authorList>
            <consortium name="US DOE Joint Genome Institute (JGI-PGF)"/>
            <person name="Walter F."/>
            <person name="Albersmeier A."/>
            <person name="Kalinowski J."/>
            <person name="Ruckert C."/>
        </authorList>
    </citation>
    <scope>NUCLEOTIDE SEQUENCE</scope>
    <source>
        <strain evidence="1">JCM 14719</strain>
    </source>
</reference>
<dbReference type="EMBL" id="BMOF01000021">
    <property type="protein sequence ID" value="GGK00123.1"/>
    <property type="molecule type" value="Genomic_DNA"/>
</dbReference>
<evidence type="ECO:0000313" key="2">
    <source>
        <dbReference type="Proteomes" id="UP000637720"/>
    </source>
</evidence>
<name>A0A8J3FEE6_9BACI</name>
<keyword evidence="2" id="KW-1185">Reference proteome</keyword>
<dbReference type="Proteomes" id="UP000637720">
    <property type="component" value="Unassembled WGS sequence"/>
</dbReference>
<evidence type="ECO:0000313" key="1">
    <source>
        <dbReference type="EMBL" id="GGK00123.1"/>
    </source>
</evidence>
<comment type="caution">
    <text evidence="1">The sequence shown here is derived from an EMBL/GenBank/DDBJ whole genome shotgun (WGS) entry which is preliminary data.</text>
</comment>
<sequence>MLDPHDEHGRPFGRSTRHLSMAERFSQLRHLFEALEGMVRMMDQADRSAKALLRHYRRKKEQDTPPKR</sequence>
<protein>
    <submittedName>
        <fullName evidence="1">Uncharacterized protein</fullName>
    </submittedName>
</protein>
<gene>
    <name evidence="1" type="ORF">GCM10007043_12720</name>
</gene>
<accession>A0A8J3FEE6</accession>
<dbReference type="AlphaFoldDB" id="A0A8J3FEE6"/>